<feature type="transmembrane region" description="Helical" evidence="1">
    <location>
        <begin position="52"/>
        <end position="74"/>
    </location>
</feature>
<organism evidence="2 3">
    <name type="scientific">Acidocella aquatica</name>
    <dbReference type="NCBI Taxonomy" id="1922313"/>
    <lineage>
        <taxon>Bacteria</taxon>
        <taxon>Pseudomonadati</taxon>
        <taxon>Pseudomonadota</taxon>
        <taxon>Alphaproteobacteria</taxon>
        <taxon>Acetobacterales</taxon>
        <taxon>Acidocellaceae</taxon>
        <taxon>Acidocella</taxon>
    </lineage>
</organism>
<evidence type="ECO:0000313" key="3">
    <source>
        <dbReference type="Proteomes" id="UP001156641"/>
    </source>
</evidence>
<reference evidence="3" key="1">
    <citation type="journal article" date="2019" name="Int. J. Syst. Evol. Microbiol.">
        <title>The Global Catalogue of Microorganisms (GCM) 10K type strain sequencing project: providing services to taxonomists for standard genome sequencing and annotation.</title>
        <authorList>
            <consortium name="The Broad Institute Genomics Platform"/>
            <consortium name="The Broad Institute Genome Sequencing Center for Infectious Disease"/>
            <person name="Wu L."/>
            <person name="Ma J."/>
        </authorList>
    </citation>
    <scope>NUCLEOTIDE SEQUENCE [LARGE SCALE GENOMIC DNA]</scope>
    <source>
        <strain evidence="3">NBRC 112502</strain>
    </source>
</reference>
<dbReference type="Proteomes" id="UP001156641">
    <property type="component" value="Unassembled WGS sequence"/>
</dbReference>
<dbReference type="EMBL" id="BSOS01000041">
    <property type="protein sequence ID" value="GLR66864.1"/>
    <property type="molecule type" value="Genomic_DNA"/>
</dbReference>
<dbReference type="RefSeq" id="WP_284257569.1">
    <property type="nucleotide sequence ID" value="NZ_BSOS01000041.1"/>
</dbReference>
<protein>
    <submittedName>
        <fullName evidence="2">Uncharacterized protein</fullName>
    </submittedName>
</protein>
<feature type="transmembrane region" description="Helical" evidence="1">
    <location>
        <begin position="136"/>
        <end position="160"/>
    </location>
</feature>
<keyword evidence="1" id="KW-0812">Transmembrane</keyword>
<gene>
    <name evidence="2" type="ORF">GCM10010909_15440</name>
</gene>
<feature type="transmembrane region" description="Helical" evidence="1">
    <location>
        <begin position="12"/>
        <end position="32"/>
    </location>
</feature>
<feature type="transmembrane region" description="Helical" evidence="1">
    <location>
        <begin position="94"/>
        <end position="116"/>
    </location>
</feature>
<comment type="caution">
    <text evidence="2">The sequence shown here is derived from an EMBL/GenBank/DDBJ whole genome shotgun (WGS) entry which is preliminary data.</text>
</comment>
<feature type="transmembrane region" description="Helical" evidence="1">
    <location>
        <begin position="209"/>
        <end position="229"/>
    </location>
</feature>
<keyword evidence="3" id="KW-1185">Reference proteome</keyword>
<evidence type="ECO:0000313" key="2">
    <source>
        <dbReference type="EMBL" id="GLR66864.1"/>
    </source>
</evidence>
<name>A0ABQ6A306_9PROT</name>
<feature type="transmembrane region" description="Helical" evidence="1">
    <location>
        <begin position="172"/>
        <end position="189"/>
    </location>
</feature>
<sequence length="236" mass="26405">MMSDRTSLKWQWVASASGIGFVFFYTIFFGYYGHNLPPVSAALSADDLAAFYHANGSAILFGQTMAAFFGILWVPWTAQLTVVMLRIEGKSPVLTWIQLIGGILTAWVVVFCPSIWVTCAYRTDIDPNSLRALNDLGYLMFNITYMGTTLQAVAAGVVGLADRSEHPLFPRWVSWVAILAGISFIPITLDPFFKSGPWSWNGTMNFWAWFGTYFAWIVTMSWCMSADVWRKLKAAA</sequence>
<keyword evidence="1" id="KW-0472">Membrane</keyword>
<keyword evidence="1" id="KW-1133">Transmembrane helix</keyword>
<evidence type="ECO:0000256" key="1">
    <source>
        <dbReference type="SAM" id="Phobius"/>
    </source>
</evidence>
<proteinExistence type="predicted"/>
<accession>A0ABQ6A306</accession>